<keyword evidence="2" id="KW-1185">Reference proteome</keyword>
<evidence type="ECO:0000313" key="2">
    <source>
        <dbReference type="Proteomes" id="UP001162992"/>
    </source>
</evidence>
<protein>
    <submittedName>
        <fullName evidence="1">Uncharacterized protein</fullName>
    </submittedName>
</protein>
<dbReference type="EMBL" id="CM055109">
    <property type="protein sequence ID" value="KAJ7522735.1"/>
    <property type="molecule type" value="Genomic_DNA"/>
</dbReference>
<gene>
    <name evidence="1" type="ORF">O6H91_18G024700</name>
</gene>
<sequence length="329" mass="37029">MLARSIAAAARSASRTVARSGTRDPFFAASSGISKFFFPRSASWQLPQLKPCVLIRPYSMKLSSSARAREQMRLNQQREAKPAQPGPTGIPSTEPVRITNVIPTGIPPHPNAPKPASVMVVSAGEDPTTLGDCPFSQRVLMTLEEKHIPYEGRFIDVENKPTWFLQMYPEGKVPCLFIEQTWVGGADLIAERIEKRVSIPTMRAPAEKASIGSKILPLFFMFLKSKDPSDGSEQALIMELQLLNEHLKTEDATYKNPFMNGRFPSMLDMDLAPKLYHLIVALKHFKKWTIPLEFTYLDAYIKKMFARPSFTKTKPPEDLIIRGWERHLG</sequence>
<evidence type="ECO:0000313" key="1">
    <source>
        <dbReference type="EMBL" id="KAJ7522735.1"/>
    </source>
</evidence>
<proteinExistence type="predicted"/>
<accession>A0ACC2AZ60</accession>
<dbReference type="Proteomes" id="UP001162992">
    <property type="component" value="Chromosome 18"/>
</dbReference>
<organism evidence="1 2">
    <name type="scientific">Diphasiastrum complanatum</name>
    <name type="common">Issler's clubmoss</name>
    <name type="synonym">Lycopodium complanatum</name>
    <dbReference type="NCBI Taxonomy" id="34168"/>
    <lineage>
        <taxon>Eukaryota</taxon>
        <taxon>Viridiplantae</taxon>
        <taxon>Streptophyta</taxon>
        <taxon>Embryophyta</taxon>
        <taxon>Tracheophyta</taxon>
        <taxon>Lycopodiopsida</taxon>
        <taxon>Lycopodiales</taxon>
        <taxon>Lycopodiaceae</taxon>
        <taxon>Lycopodioideae</taxon>
        <taxon>Diphasiastrum</taxon>
    </lineage>
</organism>
<name>A0ACC2AZ60_DIPCM</name>
<reference evidence="2" key="1">
    <citation type="journal article" date="2024" name="Proc. Natl. Acad. Sci. U.S.A.">
        <title>Extraordinary preservation of gene collinearity over three hundred million years revealed in homosporous lycophytes.</title>
        <authorList>
            <person name="Li C."/>
            <person name="Wickell D."/>
            <person name="Kuo L.Y."/>
            <person name="Chen X."/>
            <person name="Nie B."/>
            <person name="Liao X."/>
            <person name="Peng D."/>
            <person name="Ji J."/>
            <person name="Jenkins J."/>
            <person name="Williams M."/>
            <person name="Shu S."/>
            <person name="Plott C."/>
            <person name="Barry K."/>
            <person name="Rajasekar S."/>
            <person name="Grimwood J."/>
            <person name="Han X."/>
            <person name="Sun S."/>
            <person name="Hou Z."/>
            <person name="He W."/>
            <person name="Dai G."/>
            <person name="Sun C."/>
            <person name="Schmutz J."/>
            <person name="Leebens-Mack J.H."/>
            <person name="Li F.W."/>
            <person name="Wang L."/>
        </authorList>
    </citation>
    <scope>NUCLEOTIDE SEQUENCE [LARGE SCALE GENOMIC DNA]</scope>
    <source>
        <strain evidence="2">cv. PW_Plant_1</strain>
    </source>
</reference>
<comment type="caution">
    <text evidence="1">The sequence shown here is derived from an EMBL/GenBank/DDBJ whole genome shotgun (WGS) entry which is preliminary data.</text>
</comment>